<evidence type="ECO:0000259" key="3">
    <source>
        <dbReference type="Pfam" id="PF03793"/>
    </source>
</evidence>
<keyword evidence="2" id="KW-0472">Membrane</keyword>
<sequence length="274" mass="27951">MDDVLDAFDRRLDPLVPTGPAPVTDLVRRGRARRTRRRGLQAGLAAAVAVVAVGTTVAVVQGRDAPPTPTSPAASTPPATPPATSDGTSNGTSDGTRTVGLDGVVVDVPAAWVAIEPCSGIAGALAFAAPGASCFTGPAVQLASTVDDRPSGVAGRQHGLDVRRFDHVCGPAEDCVYDAWTTVSVPELSIGVTVTTPEGDELRDLVAGSVRPTPDGYVAVPDVQGLMIDDAKVVLADAGLDPTDIEPLWTVGPTDPEAGSVVPLGTYVDLPPQR</sequence>
<feature type="transmembrane region" description="Helical" evidence="2">
    <location>
        <begin position="39"/>
        <end position="60"/>
    </location>
</feature>
<evidence type="ECO:0000256" key="1">
    <source>
        <dbReference type="SAM" id="MobiDB-lite"/>
    </source>
</evidence>
<dbReference type="RefSeq" id="WP_140009544.1">
    <property type="nucleotide sequence ID" value="NZ_JBHMDG010000018.1"/>
</dbReference>
<reference evidence="4 5" key="1">
    <citation type="submission" date="2024-09" db="EMBL/GenBank/DDBJ databases">
        <authorList>
            <person name="Sun Q."/>
            <person name="Mori K."/>
        </authorList>
    </citation>
    <scope>NUCLEOTIDE SEQUENCE [LARGE SCALE GENOMIC DNA]</scope>
    <source>
        <strain evidence="4 5">JCM 9626</strain>
    </source>
</reference>
<keyword evidence="2" id="KW-1133">Transmembrane helix</keyword>
<organism evidence="4 5">
    <name type="scientific">Nocardioides plantarum</name>
    <dbReference type="NCBI Taxonomy" id="29299"/>
    <lineage>
        <taxon>Bacteria</taxon>
        <taxon>Bacillati</taxon>
        <taxon>Actinomycetota</taxon>
        <taxon>Actinomycetes</taxon>
        <taxon>Propionibacteriales</taxon>
        <taxon>Nocardioidaceae</taxon>
        <taxon>Nocardioides</taxon>
    </lineage>
</organism>
<keyword evidence="2" id="KW-0812">Transmembrane</keyword>
<evidence type="ECO:0000313" key="5">
    <source>
        <dbReference type="Proteomes" id="UP001589750"/>
    </source>
</evidence>
<dbReference type="Pfam" id="PF03793">
    <property type="entry name" value="PASTA"/>
    <property type="match status" value="1"/>
</dbReference>
<dbReference type="EMBL" id="JBHMDG010000018">
    <property type="protein sequence ID" value="MFB9314344.1"/>
    <property type="molecule type" value="Genomic_DNA"/>
</dbReference>
<dbReference type="Proteomes" id="UP001589750">
    <property type="component" value="Unassembled WGS sequence"/>
</dbReference>
<accession>A0ABV5KC85</accession>
<evidence type="ECO:0000313" key="4">
    <source>
        <dbReference type="EMBL" id="MFB9314344.1"/>
    </source>
</evidence>
<name>A0ABV5KC85_9ACTN</name>
<gene>
    <name evidence="4" type="ORF">ACFFRI_14910</name>
</gene>
<feature type="region of interest" description="Disordered" evidence="1">
    <location>
        <begin position="62"/>
        <end position="96"/>
    </location>
</feature>
<feature type="compositionally biased region" description="Polar residues" evidence="1">
    <location>
        <begin position="86"/>
        <end position="96"/>
    </location>
</feature>
<feature type="compositionally biased region" description="Low complexity" evidence="1">
    <location>
        <begin position="62"/>
        <end position="85"/>
    </location>
</feature>
<dbReference type="Gene3D" id="3.30.10.20">
    <property type="match status" value="1"/>
</dbReference>
<keyword evidence="5" id="KW-1185">Reference proteome</keyword>
<evidence type="ECO:0000256" key="2">
    <source>
        <dbReference type="SAM" id="Phobius"/>
    </source>
</evidence>
<proteinExistence type="predicted"/>
<comment type="caution">
    <text evidence="4">The sequence shown here is derived from an EMBL/GenBank/DDBJ whole genome shotgun (WGS) entry which is preliminary data.</text>
</comment>
<dbReference type="InterPro" id="IPR005543">
    <property type="entry name" value="PASTA_dom"/>
</dbReference>
<protein>
    <submittedName>
        <fullName evidence="4">PASTA domain-containing protein</fullName>
    </submittedName>
</protein>
<dbReference type="CDD" id="cd06577">
    <property type="entry name" value="PASTA_pknB"/>
    <property type="match status" value="1"/>
</dbReference>
<feature type="domain" description="PASTA" evidence="3">
    <location>
        <begin position="218"/>
        <end position="270"/>
    </location>
</feature>